<keyword evidence="2" id="KW-1133">Transmembrane helix</keyword>
<name>A0A9P5NJS7_GYMJU</name>
<accession>A0A9P5NJS7</accession>
<feature type="compositionally biased region" description="Basic and acidic residues" evidence="1">
    <location>
        <begin position="110"/>
        <end position="141"/>
    </location>
</feature>
<dbReference type="Proteomes" id="UP000724874">
    <property type="component" value="Unassembled WGS sequence"/>
</dbReference>
<organism evidence="3 4">
    <name type="scientific">Gymnopilus junonius</name>
    <name type="common">Spectacular rustgill mushroom</name>
    <name type="synonym">Gymnopilus spectabilis subsp. junonius</name>
    <dbReference type="NCBI Taxonomy" id="109634"/>
    <lineage>
        <taxon>Eukaryota</taxon>
        <taxon>Fungi</taxon>
        <taxon>Dikarya</taxon>
        <taxon>Basidiomycota</taxon>
        <taxon>Agaricomycotina</taxon>
        <taxon>Agaricomycetes</taxon>
        <taxon>Agaricomycetidae</taxon>
        <taxon>Agaricales</taxon>
        <taxon>Agaricineae</taxon>
        <taxon>Hymenogastraceae</taxon>
        <taxon>Gymnopilus</taxon>
    </lineage>
</organism>
<feature type="region of interest" description="Disordered" evidence="1">
    <location>
        <begin position="101"/>
        <end position="155"/>
    </location>
</feature>
<feature type="transmembrane region" description="Helical" evidence="2">
    <location>
        <begin position="57"/>
        <end position="76"/>
    </location>
</feature>
<evidence type="ECO:0000256" key="1">
    <source>
        <dbReference type="SAM" id="MobiDB-lite"/>
    </source>
</evidence>
<gene>
    <name evidence="3" type="ORF">CPB84DRAFT_1784428</name>
</gene>
<dbReference type="EMBL" id="JADNYJ010000073">
    <property type="protein sequence ID" value="KAF8891107.1"/>
    <property type="molecule type" value="Genomic_DNA"/>
</dbReference>
<evidence type="ECO:0000256" key="2">
    <source>
        <dbReference type="SAM" id="Phobius"/>
    </source>
</evidence>
<keyword evidence="2" id="KW-0812">Transmembrane</keyword>
<sequence length="155" mass="16862">MTGCLIWIAAFFYATFSRQINKSIASGYLVLLAIILWLSAEVLSAPTVRNGCKQIRVFQCLVLVILSCNTGTFLLVCHCREKRTVQPFKLGITTPRATATASLSNTNNVRTEDGAEERLPHPDLVRRKGDLEGGNTDDSKSGVELTDMAATDGAN</sequence>
<dbReference type="AlphaFoldDB" id="A0A9P5NJS7"/>
<reference evidence="3" key="1">
    <citation type="submission" date="2020-11" db="EMBL/GenBank/DDBJ databases">
        <authorList>
            <consortium name="DOE Joint Genome Institute"/>
            <person name="Ahrendt S."/>
            <person name="Riley R."/>
            <person name="Andreopoulos W."/>
            <person name="LaButti K."/>
            <person name="Pangilinan J."/>
            <person name="Ruiz-duenas F.J."/>
            <person name="Barrasa J.M."/>
            <person name="Sanchez-Garcia M."/>
            <person name="Camarero S."/>
            <person name="Miyauchi S."/>
            <person name="Serrano A."/>
            <person name="Linde D."/>
            <person name="Babiker R."/>
            <person name="Drula E."/>
            <person name="Ayuso-Fernandez I."/>
            <person name="Pacheco R."/>
            <person name="Padilla G."/>
            <person name="Ferreira P."/>
            <person name="Barriuso J."/>
            <person name="Kellner H."/>
            <person name="Castanera R."/>
            <person name="Alfaro M."/>
            <person name="Ramirez L."/>
            <person name="Pisabarro A.G."/>
            <person name="Kuo A."/>
            <person name="Tritt A."/>
            <person name="Lipzen A."/>
            <person name="He G."/>
            <person name="Yan M."/>
            <person name="Ng V."/>
            <person name="Cullen D."/>
            <person name="Martin F."/>
            <person name="Rosso M.-N."/>
            <person name="Henrissat B."/>
            <person name="Hibbett D."/>
            <person name="Martinez A.T."/>
            <person name="Grigoriev I.V."/>
        </authorList>
    </citation>
    <scope>NUCLEOTIDE SEQUENCE</scope>
    <source>
        <strain evidence="3">AH 44721</strain>
    </source>
</reference>
<protein>
    <submittedName>
        <fullName evidence="3">Uncharacterized protein</fullName>
    </submittedName>
</protein>
<keyword evidence="2" id="KW-0472">Membrane</keyword>
<feature type="transmembrane region" description="Helical" evidence="2">
    <location>
        <begin position="27"/>
        <end position="45"/>
    </location>
</feature>
<keyword evidence="4" id="KW-1185">Reference proteome</keyword>
<comment type="caution">
    <text evidence="3">The sequence shown here is derived from an EMBL/GenBank/DDBJ whole genome shotgun (WGS) entry which is preliminary data.</text>
</comment>
<proteinExistence type="predicted"/>
<evidence type="ECO:0000313" key="4">
    <source>
        <dbReference type="Proteomes" id="UP000724874"/>
    </source>
</evidence>
<evidence type="ECO:0000313" key="3">
    <source>
        <dbReference type="EMBL" id="KAF8891107.1"/>
    </source>
</evidence>